<dbReference type="Proteomes" id="UP000005824">
    <property type="component" value="Unassembled WGS sequence"/>
</dbReference>
<evidence type="ECO:0000256" key="1">
    <source>
        <dbReference type="SAM" id="MobiDB-lite"/>
    </source>
</evidence>
<evidence type="ECO:0000313" key="3">
    <source>
        <dbReference type="Proteomes" id="UP000005824"/>
    </source>
</evidence>
<gene>
    <name evidence="2" type="ORF">CfE428DRAFT_4884</name>
</gene>
<dbReference type="AlphaFoldDB" id="B4D7G9"/>
<evidence type="ECO:0000313" key="2">
    <source>
        <dbReference type="EMBL" id="EDY17586.1"/>
    </source>
</evidence>
<protein>
    <submittedName>
        <fullName evidence="2">Uncharacterized protein</fullName>
    </submittedName>
</protein>
<dbReference type="EMBL" id="ABVL01000018">
    <property type="protein sequence ID" value="EDY17586.1"/>
    <property type="molecule type" value="Genomic_DNA"/>
</dbReference>
<dbReference type="RefSeq" id="WP_006982205.1">
    <property type="nucleotide sequence ID" value="NZ_ABVL01000018.1"/>
</dbReference>
<reference evidence="2 3" key="1">
    <citation type="journal article" date="2011" name="J. Bacteriol.">
        <title>Genome sequence of Chthoniobacter flavus Ellin428, an aerobic heterotrophic soil bacterium.</title>
        <authorList>
            <person name="Kant R."/>
            <person name="van Passel M.W."/>
            <person name="Palva A."/>
            <person name="Lucas S."/>
            <person name="Lapidus A."/>
            <person name="Glavina Del Rio T."/>
            <person name="Dalin E."/>
            <person name="Tice H."/>
            <person name="Bruce D."/>
            <person name="Goodwin L."/>
            <person name="Pitluck S."/>
            <person name="Larimer F.W."/>
            <person name="Land M.L."/>
            <person name="Hauser L."/>
            <person name="Sangwan P."/>
            <person name="de Vos W.M."/>
            <person name="Janssen P.H."/>
            <person name="Smidt H."/>
        </authorList>
    </citation>
    <scope>NUCLEOTIDE SEQUENCE [LARGE SCALE GENOMIC DNA]</scope>
    <source>
        <strain evidence="2 3">Ellin428</strain>
    </source>
</reference>
<organism evidence="2 3">
    <name type="scientific">Chthoniobacter flavus Ellin428</name>
    <dbReference type="NCBI Taxonomy" id="497964"/>
    <lineage>
        <taxon>Bacteria</taxon>
        <taxon>Pseudomonadati</taxon>
        <taxon>Verrucomicrobiota</taxon>
        <taxon>Spartobacteria</taxon>
        <taxon>Chthoniobacterales</taxon>
        <taxon>Chthoniobacteraceae</taxon>
        <taxon>Chthoniobacter</taxon>
    </lineage>
</organism>
<dbReference type="InParanoid" id="B4D7G9"/>
<name>B4D7G9_9BACT</name>
<dbReference type="STRING" id="497964.CfE428DRAFT_4884"/>
<accession>B4D7G9</accession>
<feature type="compositionally biased region" description="Pro residues" evidence="1">
    <location>
        <begin position="276"/>
        <end position="288"/>
    </location>
</feature>
<feature type="region of interest" description="Disordered" evidence="1">
    <location>
        <begin position="274"/>
        <end position="301"/>
    </location>
</feature>
<proteinExistence type="predicted"/>
<keyword evidence="3" id="KW-1185">Reference proteome</keyword>
<dbReference type="eggNOG" id="ENOG503067W">
    <property type="taxonomic scope" value="Bacteria"/>
</dbReference>
<comment type="caution">
    <text evidence="2">The sequence shown here is derived from an EMBL/GenBank/DDBJ whole genome shotgun (WGS) entry which is preliminary data.</text>
</comment>
<sequence length="301" mass="32622">MLLPSIVLAGRALTDDAASGPTVILGNKPADAAASQARAAVSPAIDLNEIIRQKIASMPVGGSYRANSIAIAALRQSIQLTDSQLAINPHVAQPSFCSGATYLVFLSVLKQLARDGQIQLDAVTLRSLLIQEPQPDGNGVWGRWNANGPGTARLFYETGIGYNFTSLEEARPGDFLKIFWHDEIGARETGHSVVYLGTVNTPQGQAVRYWSSNLANGYGEAIVPRQRIRRMLFSRLVHPERIQQVNALSPRDAYLAAMLQRDSTPEEMYRMVGVTNPPPPLPPPPKPPAQIRRLLGGTSGR</sequence>